<feature type="binding site" evidence="12">
    <location>
        <position position="289"/>
    </location>
    <ligand>
        <name>ATP</name>
        <dbReference type="ChEBI" id="CHEBI:30616"/>
    </ligand>
</feature>
<dbReference type="InterPro" id="IPR015273">
    <property type="entry name" value="Cys-tRNA-synt_Ia_DALR"/>
</dbReference>
<comment type="catalytic activity">
    <reaction evidence="12">
        <text>tRNA(Cys) + L-cysteine + ATP = L-cysteinyl-tRNA(Cys) + AMP + diphosphate</text>
        <dbReference type="Rhea" id="RHEA:17773"/>
        <dbReference type="Rhea" id="RHEA-COMP:9661"/>
        <dbReference type="Rhea" id="RHEA-COMP:9679"/>
        <dbReference type="ChEBI" id="CHEBI:30616"/>
        <dbReference type="ChEBI" id="CHEBI:33019"/>
        <dbReference type="ChEBI" id="CHEBI:35235"/>
        <dbReference type="ChEBI" id="CHEBI:78442"/>
        <dbReference type="ChEBI" id="CHEBI:78517"/>
        <dbReference type="ChEBI" id="CHEBI:456215"/>
        <dbReference type="EC" id="6.1.1.16"/>
    </reaction>
</comment>
<dbReference type="CDD" id="cd07963">
    <property type="entry name" value="Anticodon_Ia_Cys"/>
    <property type="match status" value="1"/>
</dbReference>
<keyword evidence="9 12" id="KW-0067">ATP-binding</keyword>
<dbReference type="SUPFAM" id="SSF52374">
    <property type="entry name" value="Nucleotidylyl transferase"/>
    <property type="match status" value="1"/>
</dbReference>
<dbReference type="GO" id="GO:0005829">
    <property type="term" value="C:cytosol"/>
    <property type="evidence" value="ECO:0007669"/>
    <property type="project" value="TreeGrafter"/>
</dbReference>
<evidence type="ECO:0000256" key="6">
    <source>
        <dbReference type="ARBA" id="ARBA00022723"/>
    </source>
</evidence>
<evidence type="ECO:0000256" key="11">
    <source>
        <dbReference type="ARBA" id="ARBA00023146"/>
    </source>
</evidence>
<dbReference type="InterPro" id="IPR056411">
    <property type="entry name" value="CysS_C"/>
</dbReference>
<evidence type="ECO:0000256" key="3">
    <source>
        <dbReference type="ARBA" id="ARBA00011245"/>
    </source>
</evidence>
<comment type="cofactor">
    <cofactor evidence="12">
        <name>Zn(2+)</name>
        <dbReference type="ChEBI" id="CHEBI:29105"/>
    </cofactor>
    <text evidence="12">Binds 1 zinc ion per subunit.</text>
</comment>
<evidence type="ECO:0000256" key="1">
    <source>
        <dbReference type="ARBA" id="ARBA00004496"/>
    </source>
</evidence>
<dbReference type="InterPro" id="IPR009080">
    <property type="entry name" value="tRNAsynth_Ia_anticodon-bd"/>
</dbReference>
<evidence type="ECO:0000256" key="9">
    <source>
        <dbReference type="ARBA" id="ARBA00022840"/>
    </source>
</evidence>
<dbReference type="EMBL" id="FN297818">
    <property type="protein sequence ID" value="CAX65477.1"/>
    <property type="molecule type" value="Genomic_DNA"/>
</dbReference>
<comment type="subunit">
    <text evidence="3 12">Monomer.</text>
</comment>
<keyword evidence="6 12" id="KW-0479">Metal-binding</keyword>
<evidence type="ECO:0000256" key="4">
    <source>
        <dbReference type="ARBA" id="ARBA00022490"/>
    </source>
</evidence>
<feature type="binding site" evidence="12">
    <location>
        <position position="258"/>
    </location>
    <ligand>
        <name>Zn(2+)</name>
        <dbReference type="ChEBI" id="CHEBI:29105"/>
    </ligand>
</feature>
<keyword evidence="5 12" id="KW-0436">Ligase</keyword>
<dbReference type="GO" id="GO:0004817">
    <property type="term" value="F:cysteine-tRNA ligase activity"/>
    <property type="evidence" value="ECO:0007669"/>
    <property type="project" value="UniProtKB-UniRule"/>
</dbReference>
<comment type="subcellular location">
    <subcellularLocation>
        <location evidence="1 12">Cytoplasm</location>
    </subcellularLocation>
</comment>
<feature type="binding site" evidence="12">
    <location>
        <position position="254"/>
    </location>
    <ligand>
        <name>Zn(2+)</name>
        <dbReference type="ChEBI" id="CHEBI:29105"/>
    </ligand>
</feature>
<feature type="short sequence motif" description="'HIGH' region" evidence="12">
    <location>
        <begin position="50"/>
        <end position="60"/>
    </location>
</feature>
<feature type="short sequence motif" description="'KMSKS' region" evidence="12">
    <location>
        <begin position="286"/>
        <end position="290"/>
    </location>
</feature>
<feature type="binding site" evidence="12">
    <location>
        <position position="48"/>
    </location>
    <ligand>
        <name>Zn(2+)</name>
        <dbReference type="ChEBI" id="CHEBI:29105"/>
    </ligand>
</feature>
<dbReference type="CDD" id="cd00672">
    <property type="entry name" value="CysRS_core"/>
    <property type="match status" value="1"/>
</dbReference>
<dbReference type="AlphaFoldDB" id="D3GMJ0"/>
<gene>
    <name evidence="12" type="primary">cysS</name>
</gene>
<organism evidence="14">
    <name type="scientific">Enterobacter hormaechei</name>
    <dbReference type="NCBI Taxonomy" id="158836"/>
    <lineage>
        <taxon>Bacteria</taxon>
        <taxon>Pseudomonadati</taxon>
        <taxon>Pseudomonadota</taxon>
        <taxon>Gammaproteobacteria</taxon>
        <taxon>Enterobacterales</taxon>
        <taxon>Enterobacteriaceae</taxon>
        <taxon>Enterobacter</taxon>
        <taxon>Enterobacter cloacae complex</taxon>
    </lineage>
</organism>
<evidence type="ECO:0000256" key="5">
    <source>
        <dbReference type="ARBA" id="ARBA00022598"/>
    </source>
</evidence>
<keyword evidence="8 12" id="KW-0862">Zinc</keyword>
<dbReference type="SMART" id="SM00840">
    <property type="entry name" value="DALR_2"/>
    <property type="match status" value="1"/>
</dbReference>
<keyword evidence="11 12" id="KW-0030">Aminoacyl-tRNA synthetase</keyword>
<accession>D3GMJ0</accession>
<dbReference type="InterPro" id="IPR015803">
    <property type="entry name" value="Cys-tRNA-ligase"/>
</dbReference>
<comment type="similarity">
    <text evidence="2 12">Belongs to the class-I aminoacyl-tRNA synthetase family.</text>
</comment>
<evidence type="ECO:0000256" key="2">
    <source>
        <dbReference type="ARBA" id="ARBA00005594"/>
    </source>
</evidence>
<name>D3GMJ0_9ENTR</name>
<dbReference type="NCBIfam" id="TIGR00435">
    <property type="entry name" value="cysS"/>
    <property type="match status" value="1"/>
</dbReference>
<feature type="domain" description="Cysteinyl-tRNA synthetase class Ia DALR" evidence="13">
    <location>
        <begin position="360"/>
        <end position="421"/>
    </location>
</feature>
<proteinExistence type="inferred from homology"/>
<dbReference type="PRINTS" id="PR00983">
    <property type="entry name" value="TRNASYNTHCYS"/>
</dbReference>
<dbReference type="InterPro" id="IPR014729">
    <property type="entry name" value="Rossmann-like_a/b/a_fold"/>
</dbReference>
<dbReference type="InterPro" id="IPR032678">
    <property type="entry name" value="tRNA-synt_1_cat_dom"/>
</dbReference>
<evidence type="ECO:0000256" key="7">
    <source>
        <dbReference type="ARBA" id="ARBA00022741"/>
    </source>
</evidence>
<keyword evidence="7 12" id="KW-0547">Nucleotide-binding</keyword>
<dbReference type="Gene3D" id="3.40.50.620">
    <property type="entry name" value="HUPs"/>
    <property type="match status" value="1"/>
</dbReference>
<evidence type="ECO:0000259" key="13">
    <source>
        <dbReference type="SMART" id="SM00840"/>
    </source>
</evidence>
<dbReference type="Pfam" id="PF01406">
    <property type="entry name" value="tRNA-synt_1e"/>
    <property type="match status" value="1"/>
</dbReference>
<dbReference type="SUPFAM" id="SSF47323">
    <property type="entry name" value="Anticodon-binding domain of a subclass of class I aminoacyl-tRNA synthetases"/>
    <property type="match status" value="1"/>
</dbReference>
<feature type="binding site" evidence="12">
    <location>
        <position position="229"/>
    </location>
    <ligand>
        <name>Zn(2+)</name>
        <dbReference type="ChEBI" id="CHEBI:29105"/>
    </ligand>
</feature>
<dbReference type="PANTHER" id="PTHR10890">
    <property type="entry name" value="CYSTEINYL-TRNA SYNTHETASE"/>
    <property type="match status" value="1"/>
</dbReference>
<evidence type="ECO:0000256" key="12">
    <source>
        <dbReference type="HAMAP-Rule" id="MF_00041"/>
    </source>
</evidence>
<sequence length="480" mass="55107">MLISARRVRVLLSKNNEVNVMIKLTNTLGMQKELLVPVKESKIGMYVCGVTVYDLCHLGHARTFVAFDMIVRYLRFRGYDVTFVRNITDIDDKIIQRARDTGEDWRSLTERMVHEMHIDFAKLGILPPNIEPRPTEHIPQIISMIERLLHRQFAYIAENGDVMFSTASAKGYGKLSGQDITMLRAGTRIEVNEYKRDPLDFVLWKRAKPGEPVWPSPWGEGRPGWHIECSAMNCHYLGTHFDIHGGGSDLIFPHHENEIAQSTSANDGPYVNYWLHTGMVTVNKEKMSKSLNNFFTLRDILNRFDAQSVRFFLLSAHYRKPLNYSEENIHLARASLTRLYTACQFADGSRSEQHDAWRARFCEAMDDDFNTPQALAILFELTREINRLCGTNDDEAAALATTLKDLGNVLGLLEQSADAFLKNRSDLHPAELQLIEKLIHQRSEARRMGKWDKADRLRNELAEQGIDLEDVGENTSWRIR</sequence>
<keyword evidence="4 12" id="KW-0963">Cytoplasm</keyword>
<evidence type="ECO:0000256" key="8">
    <source>
        <dbReference type="ARBA" id="ARBA00022833"/>
    </source>
</evidence>
<dbReference type="HAMAP" id="MF_00041">
    <property type="entry name" value="Cys_tRNA_synth"/>
    <property type="match status" value="1"/>
</dbReference>
<dbReference type="Pfam" id="PF23493">
    <property type="entry name" value="CysS_C"/>
    <property type="match status" value="1"/>
</dbReference>
<dbReference type="FunFam" id="3.40.50.620:FF:000009">
    <property type="entry name" value="Cysteine--tRNA ligase"/>
    <property type="match status" value="1"/>
</dbReference>
<dbReference type="InterPro" id="IPR024909">
    <property type="entry name" value="Cys-tRNA/MSH_ligase"/>
</dbReference>
<keyword evidence="10 12" id="KW-0648">Protein biosynthesis</keyword>
<evidence type="ECO:0000313" key="14">
    <source>
        <dbReference type="EMBL" id="CAX65477.1"/>
    </source>
</evidence>
<dbReference type="Pfam" id="PF09190">
    <property type="entry name" value="DALR_2"/>
    <property type="match status" value="1"/>
</dbReference>
<dbReference type="GO" id="GO:0008270">
    <property type="term" value="F:zinc ion binding"/>
    <property type="evidence" value="ECO:0007669"/>
    <property type="project" value="UniProtKB-UniRule"/>
</dbReference>
<reference evidence="14" key="1">
    <citation type="journal article" date="2010" name="PLoS ONE">
        <title>Evolution in quantum leaps: multiple combinatorial transfers of HPI and other genetic modules in Enterobacteriaceae.</title>
        <authorList>
            <person name="Paauw A."/>
            <person name="Leverstein-van Hall M.A."/>
            <person name="Verhoef J."/>
            <person name="Fluit A.C."/>
        </authorList>
    </citation>
    <scope>NUCLEOTIDE SEQUENCE</scope>
    <source>
        <strain evidence="14">05-545</strain>
    </source>
</reference>
<dbReference type="EC" id="6.1.1.16" evidence="12"/>
<dbReference type="PANTHER" id="PTHR10890:SF3">
    <property type="entry name" value="CYSTEINE--TRNA LIGASE, CYTOPLASMIC"/>
    <property type="match status" value="1"/>
</dbReference>
<protein>
    <recommendedName>
        <fullName evidence="12">Cysteine--tRNA ligase</fullName>
        <ecNumber evidence="12">6.1.1.16</ecNumber>
    </recommendedName>
    <alternativeName>
        <fullName evidence="12">Cysteinyl-tRNA synthetase</fullName>
        <shortName evidence="12">CysRS</shortName>
    </alternativeName>
</protein>
<dbReference type="Gene3D" id="1.20.120.1910">
    <property type="entry name" value="Cysteine-tRNA ligase, C-terminal anti-codon recognition domain"/>
    <property type="match status" value="1"/>
</dbReference>
<evidence type="ECO:0000256" key="10">
    <source>
        <dbReference type="ARBA" id="ARBA00022917"/>
    </source>
</evidence>
<dbReference type="GO" id="GO:0006423">
    <property type="term" value="P:cysteinyl-tRNA aminoacylation"/>
    <property type="evidence" value="ECO:0007669"/>
    <property type="project" value="UniProtKB-UniRule"/>
</dbReference>
<dbReference type="GO" id="GO:0005524">
    <property type="term" value="F:ATP binding"/>
    <property type="evidence" value="ECO:0007669"/>
    <property type="project" value="UniProtKB-UniRule"/>
</dbReference>